<dbReference type="EMBL" id="BAABBF010000013">
    <property type="protein sequence ID" value="GAA3724081.1"/>
    <property type="molecule type" value="Genomic_DNA"/>
</dbReference>
<dbReference type="Pfam" id="PF02594">
    <property type="entry name" value="DUF167"/>
    <property type="match status" value="1"/>
</dbReference>
<evidence type="ECO:0000256" key="1">
    <source>
        <dbReference type="ARBA" id="ARBA00010364"/>
    </source>
</evidence>
<dbReference type="Gene3D" id="3.30.1200.10">
    <property type="entry name" value="YggU-like"/>
    <property type="match status" value="1"/>
</dbReference>
<dbReference type="InterPro" id="IPR003746">
    <property type="entry name" value="DUF167"/>
</dbReference>
<comment type="similarity">
    <text evidence="1">Belongs to the UPF0235 family.</text>
</comment>
<accession>A0ABP7EU05</accession>
<dbReference type="NCBIfam" id="TIGR00251">
    <property type="entry name" value="DUF167 family protein"/>
    <property type="match status" value="1"/>
</dbReference>
<dbReference type="Proteomes" id="UP001500523">
    <property type="component" value="Unassembled WGS sequence"/>
</dbReference>
<dbReference type="SMART" id="SM01152">
    <property type="entry name" value="DUF167"/>
    <property type="match status" value="1"/>
</dbReference>
<organism evidence="2 3">
    <name type="scientific">Sphingomonas cynarae</name>
    <dbReference type="NCBI Taxonomy" id="930197"/>
    <lineage>
        <taxon>Bacteria</taxon>
        <taxon>Pseudomonadati</taxon>
        <taxon>Pseudomonadota</taxon>
        <taxon>Alphaproteobacteria</taxon>
        <taxon>Sphingomonadales</taxon>
        <taxon>Sphingomonadaceae</taxon>
        <taxon>Sphingomonas</taxon>
    </lineage>
</organism>
<protein>
    <submittedName>
        <fullName evidence="2">Uncharacterized protein</fullName>
    </submittedName>
</protein>
<keyword evidence="3" id="KW-1185">Reference proteome</keyword>
<name>A0ABP7EU05_9SPHN</name>
<evidence type="ECO:0000313" key="2">
    <source>
        <dbReference type="EMBL" id="GAA3724081.1"/>
    </source>
</evidence>
<reference evidence="3" key="1">
    <citation type="journal article" date="2019" name="Int. J. Syst. Evol. Microbiol.">
        <title>The Global Catalogue of Microorganisms (GCM) 10K type strain sequencing project: providing services to taxonomists for standard genome sequencing and annotation.</title>
        <authorList>
            <consortium name="The Broad Institute Genomics Platform"/>
            <consortium name="The Broad Institute Genome Sequencing Center for Infectious Disease"/>
            <person name="Wu L."/>
            <person name="Ma J."/>
        </authorList>
    </citation>
    <scope>NUCLEOTIDE SEQUENCE [LARGE SCALE GENOMIC DNA]</scope>
    <source>
        <strain evidence="3">JCM 17498</strain>
    </source>
</reference>
<gene>
    <name evidence="2" type="ORF">GCM10022268_35270</name>
</gene>
<proteinExistence type="inferred from homology"/>
<dbReference type="InterPro" id="IPR036591">
    <property type="entry name" value="YggU-like_sf"/>
</dbReference>
<evidence type="ECO:0000313" key="3">
    <source>
        <dbReference type="Proteomes" id="UP001500523"/>
    </source>
</evidence>
<sequence length="75" mass="7525">MGGGEGLWLAARIAAAPVDGKANAALIALVAAAFTVPRRAVTIVAGDTARLKRLRIAGDPAALAETARSLYAGEP</sequence>
<dbReference type="SUPFAM" id="SSF69786">
    <property type="entry name" value="YggU-like"/>
    <property type="match status" value="1"/>
</dbReference>
<comment type="caution">
    <text evidence="2">The sequence shown here is derived from an EMBL/GenBank/DDBJ whole genome shotgun (WGS) entry which is preliminary data.</text>
</comment>